<dbReference type="Pfam" id="PF00668">
    <property type="entry name" value="Condensation"/>
    <property type="match status" value="2"/>
</dbReference>
<dbReference type="Gene3D" id="3.30.559.30">
    <property type="entry name" value="Nonribosomal peptide synthetase, condensation domain"/>
    <property type="match status" value="2"/>
</dbReference>
<organism evidence="9 10">
    <name type="scientific">Paenibacillus suaedae</name>
    <dbReference type="NCBI Taxonomy" id="3077233"/>
    <lineage>
        <taxon>Bacteria</taxon>
        <taxon>Bacillati</taxon>
        <taxon>Bacillota</taxon>
        <taxon>Bacilli</taxon>
        <taxon>Bacillales</taxon>
        <taxon>Paenibacillaceae</taxon>
        <taxon>Paenibacillus</taxon>
    </lineage>
</organism>
<evidence type="ECO:0000259" key="8">
    <source>
        <dbReference type="PROSITE" id="PS50075"/>
    </source>
</evidence>
<protein>
    <submittedName>
        <fullName evidence="9">Amino acid adenylation domain-containing protein</fullName>
    </submittedName>
</protein>
<evidence type="ECO:0000256" key="1">
    <source>
        <dbReference type="ARBA" id="ARBA00001957"/>
    </source>
</evidence>
<gene>
    <name evidence="9" type="ORF">RQP50_09570</name>
</gene>
<dbReference type="GO" id="GO:0008610">
    <property type="term" value="P:lipid biosynthetic process"/>
    <property type="evidence" value="ECO:0007669"/>
    <property type="project" value="UniProtKB-ARBA"/>
</dbReference>
<dbReference type="Gene3D" id="3.30.559.10">
    <property type="entry name" value="Chloramphenicol acetyltransferase-like domain"/>
    <property type="match status" value="2"/>
</dbReference>
<evidence type="ECO:0000313" key="9">
    <source>
        <dbReference type="EMBL" id="MDT8976488.1"/>
    </source>
</evidence>
<keyword evidence="3" id="KW-0596">Phosphopantetheine</keyword>
<evidence type="ECO:0000256" key="2">
    <source>
        <dbReference type="ARBA" id="ARBA00006432"/>
    </source>
</evidence>
<dbReference type="GO" id="GO:0017000">
    <property type="term" value="P:antibiotic biosynthetic process"/>
    <property type="evidence" value="ECO:0007669"/>
    <property type="project" value="UniProtKB-KW"/>
</dbReference>
<dbReference type="InterPro" id="IPR009081">
    <property type="entry name" value="PP-bd_ACP"/>
</dbReference>
<dbReference type="InterPro" id="IPR023213">
    <property type="entry name" value="CAT-like_dom_sf"/>
</dbReference>
<dbReference type="InterPro" id="IPR000873">
    <property type="entry name" value="AMP-dep_synth/lig_dom"/>
</dbReference>
<evidence type="ECO:0000256" key="4">
    <source>
        <dbReference type="ARBA" id="ARBA00022553"/>
    </source>
</evidence>
<dbReference type="PROSITE" id="PS00012">
    <property type="entry name" value="PHOSPHOPANTETHEINE"/>
    <property type="match status" value="1"/>
</dbReference>
<name>A0AAJ2JSY2_9BACL</name>
<feature type="domain" description="Carrier" evidence="8">
    <location>
        <begin position="980"/>
        <end position="1055"/>
    </location>
</feature>
<dbReference type="Pfam" id="PF00501">
    <property type="entry name" value="AMP-binding"/>
    <property type="match status" value="1"/>
</dbReference>
<dbReference type="InterPro" id="IPR036736">
    <property type="entry name" value="ACP-like_sf"/>
</dbReference>
<evidence type="ECO:0000313" key="10">
    <source>
        <dbReference type="Proteomes" id="UP001250538"/>
    </source>
</evidence>
<keyword evidence="7" id="KW-0511">Multifunctional enzyme</keyword>
<dbReference type="InterPro" id="IPR010060">
    <property type="entry name" value="NRPS_synth"/>
</dbReference>
<comment type="similarity">
    <text evidence="2">Belongs to the ATP-dependent AMP-binding enzyme family.</text>
</comment>
<evidence type="ECO:0000256" key="3">
    <source>
        <dbReference type="ARBA" id="ARBA00022450"/>
    </source>
</evidence>
<dbReference type="InterPro" id="IPR020845">
    <property type="entry name" value="AMP-binding_CS"/>
</dbReference>
<dbReference type="SUPFAM" id="SSF56801">
    <property type="entry name" value="Acetyl-CoA synthetase-like"/>
    <property type="match status" value="1"/>
</dbReference>
<dbReference type="Gene3D" id="3.30.300.30">
    <property type="match status" value="1"/>
</dbReference>
<dbReference type="InterPro" id="IPR010071">
    <property type="entry name" value="AA_adenyl_dom"/>
</dbReference>
<dbReference type="PROSITE" id="PS00455">
    <property type="entry name" value="AMP_BINDING"/>
    <property type="match status" value="1"/>
</dbReference>
<evidence type="ECO:0000256" key="6">
    <source>
        <dbReference type="ARBA" id="ARBA00023194"/>
    </source>
</evidence>
<comment type="caution">
    <text evidence="9">The sequence shown here is derived from an EMBL/GenBank/DDBJ whole genome shotgun (WGS) entry which is preliminary data.</text>
</comment>
<dbReference type="NCBIfam" id="TIGR01733">
    <property type="entry name" value="AA-adenyl-dom"/>
    <property type="match status" value="1"/>
</dbReference>
<dbReference type="Gene3D" id="3.40.50.980">
    <property type="match status" value="2"/>
</dbReference>
<dbReference type="FunFam" id="3.40.50.980:FF:000001">
    <property type="entry name" value="Non-ribosomal peptide synthetase"/>
    <property type="match status" value="1"/>
</dbReference>
<comment type="cofactor">
    <cofactor evidence="1">
        <name>pantetheine 4'-phosphate</name>
        <dbReference type="ChEBI" id="CHEBI:47942"/>
    </cofactor>
</comment>
<dbReference type="InterPro" id="IPR006162">
    <property type="entry name" value="Ppantetheine_attach_site"/>
</dbReference>
<dbReference type="GO" id="GO:0016874">
    <property type="term" value="F:ligase activity"/>
    <property type="evidence" value="ECO:0007669"/>
    <property type="project" value="UniProtKB-KW"/>
</dbReference>
<accession>A0AAJ2JSY2</accession>
<dbReference type="InterPro" id="IPR045851">
    <property type="entry name" value="AMP-bd_C_sf"/>
</dbReference>
<reference evidence="10" key="1">
    <citation type="submission" date="2023-09" db="EMBL/GenBank/DDBJ databases">
        <title>Paenibacillus sp. chi10 Genome sequencing and assembly.</title>
        <authorList>
            <person name="Kim I."/>
        </authorList>
    </citation>
    <scope>NUCLEOTIDE SEQUENCE [LARGE SCALE GENOMIC DNA]</scope>
    <source>
        <strain evidence="10">chi10</strain>
    </source>
</reference>
<proteinExistence type="inferred from homology"/>
<dbReference type="Gene3D" id="2.30.38.10">
    <property type="entry name" value="Luciferase, Domain 3"/>
    <property type="match status" value="1"/>
</dbReference>
<evidence type="ECO:0000256" key="7">
    <source>
        <dbReference type="ARBA" id="ARBA00023268"/>
    </source>
</evidence>
<keyword evidence="4" id="KW-0597">Phosphoprotein</keyword>
<dbReference type="EMBL" id="JAVYAA010000002">
    <property type="protein sequence ID" value="MDT8976488.1"/>
    <property type="molecule type" value="Genomic_DNA"/>
</dbReference>
<dbReference type="CDD" id="cd19534">
    <property type="entry name" value="E_NRPS"/>
    <property type="match status" value="1"/>
</dbReference>
<dbReference type="Pfam" id="PF00550">
    <property type="entry name" value="PP-binding"/>
    <property type="match status" value="1"/>
</dbReference>
<dbReference type="PANTHER" id="PTHR45398:SF1">
    <property type="entry name" value="ENZYME, PUTATIVE (JCVI)-RELATED"/>
    <property type="match status" value="1"/>
</dbReference>
<dbReference type="SUPFAM" id="SSF47336">
    <property type="entry name" value="ACP-like"/>
    <property type="match status" value="1"/>
</dbReference>
<keyword evidence="10" id="KW-1185">Reference proteome</keyword>
<dbReference type="PROSITE" id="PS50075">
    <property type="entry name" value="CARRIER"/>
    <property type="match status" value="1"/>
</dbReference>
<dbReference type="Proteomes" id="UP001250538">
    <property type="component" value="Unassembled WGS sequence"/>
</dbReference>
<dbReference type="PANTHER" id="PTHR45398">
    <property type="match status" value="1"/>
</dbReference>
<keyword evidence="6" id="KW-0045">Antibiotic biosynthesis</keyword>
<evidence type="ECO:0000256" key="5">
    <source>
        <dbReference type="ARBA" id="ARBA00022598"/>
    </source>
</evidence>
<keyword evidence="5" id="KW-0436">Ligase</keyword>
<dbReference type="RefSeq" id="WP_315745093.1">
    <property type="nucleotide sequence ID" value="NZ_JAVYAA010000002.1"/>
</dbReference>
<dbReference type="NCBIfam" id="TIGR01720">
    <property type="entry name" value="NRPS-para261"/>
    <property type="match status" value="1"/>
</dbReference>
<dbReference type="SUPFAM" id="SSF52777">
    <property type="entry name" value="CoA-dependent acyltransferases"/>
    <property type="match status" value="4"/>
</dbReference>
<sequence>MIIPHYADYHYPLSHPQKRIWYTEKLYPNTNIHHICGIANIYGQIDTDMLMQSIRSVIAGNQVFRLVISEEDDDPMQTVSKDGKHRLQFTDFSTKANPQQVWDQWLQNQLRLPLSLDGQQPLYRFEVYRLDEKHYGIFAKIHHLIFDGWSLPLLTAEICNHYERLFRGEDDAIQEDQTYLQLINQEQKYAQSPRFAKDRAYWYEKFQTIPEPVFHMGSDRLEAQRASYALDREITSSIHDWTQKYNCSLNDYFVLLMNLYIFKMYGQTDVTIGLPVYNRSGPADKQTIGMYTSTMPVPFHIQPEAAVLELLSAVKREIRTGYVHQKYPFDLLMQDLQLKKRGYESLFQLSVNYYPFVPSNQLLDQPFEVIQLHSGYQQLPLQLVIKEWAEGELMLEFDYRCAIFSKQDIDLMFDRIMRIATQIMNHPQLMIQQISLLSEDERYRLLVEFNDTTQSYPANHNVVELFEQQVQLTPERIAISMYTKTWNYQELHRQVLRLSVRLRQLGIGSGHKVGVYGTHSMELVAGVLAILKVGAAYVPIDHAYPSRRINDILQDSTINCMVLNRELPADVDYSGTILWPEQQDEDDAAVWTITGPSAGPSELAYMIYTSGSTGKPKGVMIEHSNLTNYIWWAHKVYMRQTPEVFALYSSLSFDLTVTSIFTPLIGGHELRIYSESDHGFVLYDILRDNKVTVLKLTPAHLSLLREQSYTQSSIRTLIVGGENLNTSIAKEINDCFGANIHIYNEYGPTEATVGCMIHKYDPLEDTDVSVPIGKPAANVQLYVLDEHLQPVPTGCIGELFISGAGVARGYWNRERLSEAAFVPNPFHSQQKMYRTGDLVRFTERNHLEYMGRKDRQVKLNGYRIEIGEIETALLEIDEISNAAVLGYRMNDAEHTDQQTVNAGKSDQRSKLCAYLVMKTPVELAMIKTKLAAKLPLYMIPQLIEVNEIPLTINGKIDFSKLPVPIMELEVSVESNKDELQYLYSVEQQLLTDTLQQLLNIPVVRLEHEFFQLGGDSIKAIQLSSRMKTAGYVLKVNDILTYSRIGDMVAYLVKDKGAEQEDRHRIAEGVLKRSPIYEWFFDQQLTQQDYYHQSVLLSLDASVTLEMIESGLQALIVHHDSLRLNLNDDRVLFYNPVHLDLPLQVQQLDLSSLSYDQQLERIEAAGSTLKSSFDLQSDLLFKAIFFELGSQGARLLLTAHHLVVDGVSWRILLEDLITILTAKKDGHEAVLPAKTSSYQQWTEELEHYAASLTSKSISYWNEIFDDWSGGNAPNVRAVENRHTATVTKRLSADWTSQWLLRANAAYHTEPVDLLIIALAQVVQQLDTGSCILLELEGHGRERFSEAVDVSRTVGWFTSIFPVRIELPAADLEQQIKLVKEQLRSVPNKGFDYLISRHLQPSSILSMLESPIGQMIRFNYLGDFVSLSAPGLFALAEEQTGHNNGLFNAFSVRLDVNAMTIGGQLRLSVTYVKEHFTTEAMDQLIHAWHDQLIAIITHCTARQSATYTPSDFETIGLDQAELDSLFID</sequence>
<dbReference type="InterPro" id="IPR001242">
    <property type="entry name" value="Condensation_dom"/>
</dbReference>
<dbReference type="Gene3D" id="1.10.1200.10">
    <property type="entry name" value="ACP-like"/>
    <property type="match status" value="1"/>
</dbReference>